<evidence type="ECO:0000313" key="1">
    <source>
        <dbReference type="EMBL" id="SDK32042.1"/>
    </source>
</evidence>
<proteinExistence type="predicted"/>
<accession>A0A1G9AXR2</accession>
<sequence>MASQPAGHKNGDDDKRERWYKRFRWLGPIYTLYRIVRDHL</sequence>
<organism evidence="1 2">
    <name type="scientific">Streptomyces indicus</name>
    <dbReference type="NCBI Taxonomy" id="417292"/>
    <lineage>
        <taxon>Bacteria</taxon>
        <taxon>Bacillati</taxon>
        <taxon>Actinomycetota</taxon>
        <taxon>Actinomycetes</taxon>
        <taxon>Kitasatosporales</taxon>
        <taxon>Streptomycetaceae</taxon>
        <taxon>Streptomyces</taxon>
    </lineage>
</organism>
<keyword evidence="2" id="KW-1185">Reference proteome</keyword>
<reference evidence="1 2" key="1">
    <citation type="submission" date="2016-10" db="EMBL/GenBank/DDBJ databases">
        <authorList>
            <person name="de Groot N.N."/>
        </authorList>
    </citation>
    <scope>NUCLEOTIDE SEQUENCE [LARGE SCALE GENOMIC DNA]</scope>
    <source>
        <strain evidence="1 2">CGMCC 4.5727</strain>
    </source>
</reference>
<evidence type="ECO:0000313" key="2">
    <source>
        <dbReference type="Proteomes" id="UP000199155"/>
    </source>
</evidence>
<dbReference type="Proteomes" id="UP000199155">
    <property type="component" value="Unassembled WGS sequence"/>
</dbReference>
<protein>
    <submittedName>
        <fullName evidence="1">Uncharacterized protein</fullName>
    </submittedName>
</protein>
<name>A0A1G9AXR2_9ACTN</name>
<gene>
    <name evidence="1" type="ORF">SAMN05421806_106210</name>
</gene>
<dbReference type="AlphaFoldDB" id="A0A1G9AXR2"/>
<dbReference type="EMBL" id="FNFF01000006">
    <property type="protein sequence ID" value="SDK32042.1"/>
    <property type="molecule type" value="Genomic_DNA"/>
</dbReference>